<proteinExistence type="predicted"/>
<dbReference type="EMBL" id="BLPG01000001">
    <property type="protein sequence ID" value="GFJ87082.1"/>
    <property type="molecule type" value="Genomic_DNA"/>
</dbReference>
<dbReference type="AlphaFoldDB" id="A0A6V8KPI7"/>
<sequence length="60" mass="6586">MRSIYWIFPWSTPHRRAGIARLCWLWTAQDAAAGATAWTATSAAVAQNSILTLNLTPKGL</sequence>
<evidence type="ECO:0000313" key="1">
    <source>
        <dbReference type="EMBL" id="GFJ87082.1"/>
    </source>
</evidence>
<reference evidence="1 2" key="2">
    <citation type="submission" date="2020-03" db="EMBL/GenBank/DDBJ databases">
        <authorList>
            <person name="Ichikawa N."/>
            <person name="Kimura A."/>
            <person name="Kitahashi Y."/>
            <person name="Uohara A."/>
        </authorList>
    </citation>
    <scope>NUCLEOTIDE SEQUENCE [LARGE SCALE GENOMIC DNA]</scope>
    <source>
        <strain evidence="1 2">NBRC 108638</strain>
    </source>
</reference>
<comment type="caution">
    <text evidence="1">The sequence shown here is derived from an EMBL/GenBank/DDBJ whole genome shotgun (WGS) entry which is preliminary data.</text>
</comment>
<name>A0A6V8KPI7_9ACTN</name>
<keyword evidence="2" id="KW-1185">Reference proteome</keyword>
<gene>
    <name evidence="1" type="ORF">Prum_007240</name>
</gene>
<reference evidence="1 2" key="1">
    <citation type="submission" date="2020-03" db="EMBL/GenBank/DDBJ databases">
        <title>Whole genome shotgun sequence of Phytohabitans rumicis NBRC 108638.</title>
        <authorList>
            <person name="Komaki H."/>
            <person name="Tamura T."/>
        </authorList>
    </citation>
    <scope>NUCLEOTIDE SEQUENCE [LARGE SCALE GENOMIC DNA]</scope>
    <source>
        <strain evidence="1 2">NBRC 108638</strain>
    </source>
</reference>
<dbReference type="Proteomes" id="UP000482960">
    <property type="component" value="Unassembled WGS sequence"/>
</dbReference>
<protein>
    <submittedName>
        <fullName evidence="1">Uncharacterized protein</fullName>
    </submittedName>
</protein>
<accession>A0A6V8KPI7</accession>
<organism evidence="1 2">
    <name type="scientific">Phytohabitans rumicis</name>
    <dbReference type="NCBI Taxonomy" id="1076125"/>
    <lineage>
        <taxon>Bacteria</taxon>
        <taxon>Bacillati</taxon>
        <taxon>Actinomycetota</taxon>
        <taxon>Actinomycetes</taxon>
        <taxon>Micromonosporales</taxon>
        <taxon>Micromonosporaceae</taxon>
    </lineage>
</organism>
<evidence type="ECO:0000313" key="2">
    <source>
        <dbReference type="Proteomes" id="UP000482960"/>
    </source>
</evidence>